<reference evidence="5" key="2">
    <citation type="journal article" date="2013" name="G3 (Bethesda)">
        <title>Genomes of Ashbya fungi isolated from insects reveal four mating-type loci, numerous translocations, lack of transposons, and distinct gene duplications.</title>
        <authorList>
            <person name="Dietrich F.S."/>
            <person name="Voegeli S."/>
            <person name="Kuo S."/>
            <person name="Philippsen P."/>
        </authorList>
    </citation>
    <scope>GENOME REANNOTATION</scope>
    <source>
        <strain evidence="5">ATCC 10895 / CBS 109.51 / FGSC 9923 / NRRL Y-1056</strain>
    </source>
</reference>
<dbReference type="Pfam" id="PF00022">
    <property type="entry name" value="Actin"/>
    <property type="match status" value="2"/>
</dbReference>
<dbReference type="GO" id="GO:0006355">
    <property type="term" value="P:regulation of DNA-templated transcription"/>
    <property type="evidence" value="ECO:0000318"/>
    <property type="project" value="GO_Central"/>
</dbReference>
<feature type="compositionally biased region" description="Polar residues" evidence="3">
    <location>
        <begin position="503"/>
        <end position="520"/>
    </location>
</feature>
<evidence type="ECO:0000313" key="5">
    <source>
        <dbReference type="Proteomes" id="UP000000591"/>
    </source>
</evidence>
<dbReference type="HOGENOM" id="CLU_008246_1_0_1"/>
<name>Q75B30_EREGS</name>
<dbReference type="PANTHER" id="PTHR11937">
    <property type="entry name" value="ACTIN"/>
    <property type="match status" value="1"/>
</dbReference>
<dbReference type="FunFam" id="3.90.640.10:FF:000025">
    <property type="entry name" value="Chromatin remodeling complex subunit (Arp5)"/>
    <property type="match status" value="1"/>
</dbReference>
<dbReference type="InParanoid" id="Q75B30"/>
<dbReference type="OrthoDB" id="7340501at2759"/>
<reference evidence="4 5" key="1">
    <citation type="journal article" date="2004" name="Science">
        <title>The Ashbya gossypii genome as a tool for mapping the ancient Saccharomyces cerevisiae genome.</title>
        <authorList>
            <person name="Dietrich F.S."/>
            <person name="Voegeli S."/>
            <person name="Brachat S."/>
            <person name="Lerch A."/>
            <person name="Gates K."/>
            <person name="Steiner S."/>
            <person name="Mohr C."/>
            <person name="Pohlmann R."/>
            <person name="Luedi P."/>
            <person name="Choi S."/>
            <person name="Wing R.A."/>
            <person name="Flavier A."/>
            <person name="Gaffney T.D."/>
            <person name="Philippsen P."/>
        </authorList>
    </citation>
    <scope>NUCLEOTIDE SEQUENCE [LARGE SCALE GENOMIC DNA]</scope>
    <source>
        <strain evidence="5">ATCC 10895 / CBS 109.51 / FGSC 9923 / NRRL Y-1056</strain>
    </source>
</reference>
<dbReference type="GO" id="GO:0031011">
    <property type="term" value="C:Ino80 complex"/>
    <property type="evidence" value="ECO:0000318"/>
    <property type="project" value="GO_Central"/>
</dbReference>
<organism evidence="4 5">
    <name type="scientific">Eremothecium gossypii (strain ATCC 10895 / CBS 109.51 / FGSC 9923 / NRRL Y-1056)</name>
    <name type="common">Yeast</name>
    <name type="synonym">Ashbya gossypii</name>
    <dbReference type="NCBI Taxonomy" id="284811"/>
    <lineage>
        <taxon>Eukaryota</taxon>
        <taxon>Fungi</taxon>
        <taxon>Dikarya</taxon>
        <taxon>Ascomycota</taxon>
        <taxon>Saccharomycotina</taxon>
        <taxon>Saccharomycetes</taxon>
        <taxon>Saccharomycetales</taxon>
        <taxon>Saccharomycetaceae</taxon>
        <taxon>Eremothecium</taxon>
    </lineage>
</organism>
<keyword evidence="5" id="KW-1185">Reference proteome</keyword>
<dbReference type="AlphaFoldDB" id="Q75B30"/>
<dbReference type="KEGG" id="ago:AGOS_ADL253C"/>
<dbReference type="FunFam" id="3.30.420.40:FF:000058">
    <property type="entry name" value="Putative actin-related protein 5"/>
    <property type="match status" value="1"/>
</dbReference>
<dbReference type="GO" id="GO:0005737">
    <property type="term" value="C:cytoplasm"/>
    <property type="evidence" value="ECO:0000318"/>
    <property type="project" value="GO_Central"/>
</dbReference>
<dbReference type="eggNOG" id="KOG0681">
    <property type="taxonomic scope" value="Eukaryota"/>
</dbReference>
<evidence type="ECO:0000256" key="3">
    <source>
        <dbReference type="SAM" id="MobiDB-lite"/>
    </source>
</evidence>
<dbReference type="OMA" id="YPFTEHV"/>
<dbReference type="Proteomes" id="UP000000591">
    <property type="component" value="Chromosome IV"/>
</dbReference>
<dbReference type="InterPro" id="IPR004000">
    <property type="entry name" value="Actin"/>
</dbReference>
<dbReference type="GeneID" id="4619978"/>
<dbReference type="STRING" id="284811.Q75B30"/>
<dbReference type="CDD" id="cd10211">
    <property type="entry name" value="ASKHA_NBD_Arp5"/>
    <property type="match status" value="1"/>
</dbReference>
<dbReference type="SUPFAM" id="SSF53067">
    <property type="entry name" value="Actin-like ATPase domain"/>
    <property type="match status" value="2"/>
</dbReference>
<accession>Q75B30</accession>
<dbReference type="Gene3D" id="3.30.420.40">
    <property type="match status" value="2"/>
</dbReference>
<sequence>MRQQGMSRDSSLAPLPVHVVDEPPLVDEPEGFYSAGAEDGGPIAIDFGSYEVRAGYVANKEPALVFPTRLARYRDRKASRTYTFVGRDTGLDASIRTQSRSPFDGPMVTNWDYVDDMLAYTFHHLGVRGGGGVPNAVVLTERLATLQSQRANWYELLYEAYNLQEVTFGIDSLFSFYGERGPGSTGLVVSSGNEDTCVVPVVDGRGVVSEAKRINWGGQQAVDYLTGLLALKYPYFPTKLSGSQFETIYREHCYVAEDFEREIDEILQLPTLEAKNVVVEAPFTEVVQVQKTEEELRLQAEKRRETGKRLQEQARQRRKEKLVQKEEEYEYYLQIRGQLEGQPKKNILATLQNAGFDDEDDFNKYITSLERSLKRARVLDANENEEEPSSTVPNFDLVNIPDEELNDEQRREKKKQRLMKANYDARMKAKEEKLEQQKREEDARLRNEQWRKDDLKGWIKEKRSQLTGLMKARKEKLKMKEDMKDRKSQAAQKRMKNIASLAEDNTSNNKRSRQQATIDNDPNDTFGANDDDWMIYNDISQNPEALDEALEEEYKVIVEIEKELLEHDPHFTEEDTLDAQYDWRNSTLHLFLRGPRPHDSENIHEQHQMHINVERIRVPEVIFQPSIGGLDQAGVVELCETVLLKKFDSSRRALSATCEKMAKNVFITGGNTKLPGIRERIVREFTGFLPVGTELKVTLAKDPSLSAWKGMAKFASDPTSYKSSILTKREYEEYGPEYIKEHNLGNAKFMD</sequence>
<proteinExistence type="inferred from homology"/>
<dbReference type="GO" id="GO:0030234">
    <property type="term" value="F:enzyme regulator activity"/>
    <property type="evidence" value="ECO:0007669"/>
    <property type="project" value="EnsemblFungi"/>
</dbReference>
<dbReference type="SMART" id="SM00268">
    <property type="entry name" value="ACTIN"/>
    <property type="match status" value="1"/>
</dbReference>
<dbReference type="InterPro" id="IPR043129">
    <property type="entry name" value="ATPase_NBD"/>
</dbReference>
<feature type="region of interest" description="Disordered" evidence="3">
    <location>
        <begin position="499"/>
        <end position="526"/>
    </location>
</feature>
<protein>
    <submittedName>
        <fullName evidence="4">ADL253Cp</fullName>
    </submittedName>
</protein>
<feature type="coiled-coil region" evidence="2">
    <location>
        <begin position="420"/>
        <end position="451"/>
    </location>
</feature>
<evidence type="ECO:0000256" key="1">
    <source>
        <dbReference type="RuleBase" id="RU000487"/>
    </source>
</evidence>
<evidence type="ECO:0000256" key="2">
    <source>
        <dbReference type="SAM" id="Coils"/>
    </source>
</evidence>
<evidence type="ECO:0000313" key="4">
    <source>
        <dbReference type="EMBL" id="AAS51667.2"/>
    </source>
</evidence>
<dbReference type="EMBL" id="AE016817">
    <property type="protein sequence ID" value="AAS51667.2"/>
    <property type="molecule type" value="Genomic_DNA"/>
</dbReference>
<gene>
    <name evidence="4" type="ORF">AGOS_ADL253C</name>
</gene>
<dbReference type="RefSeq" id="NP_983843.2">
    <property type="nucleotide sequence ID" value="NM_209196.2"/>
</dbReference>
<dbReference type="FunCoup" id="Q75B30">
    <property type="interactions" value="777"/>
</dbReference>
<dbReference type="GO" id="GO:0006338">
    <property type="term" value="P:chromatin remodeling"/>
    <property type="evidence" value="ECO:0007669"/>
    <property type="project" value="EnsemblFungi"/>
</dbReference>
<keyword evidence="2" id="KW-0175">Coiled coil</keyword>
<comment type="similarity">
    <text evidence="1">Belongs to the actin family.</text>
</comment>